<name>A0ABW1ET72_9ACTN</name>
<gene>
    <name evidence="7" type="ORF">ACFP0N_08260</name>
</gene>
<keyword evidence="4 6" id="KW-0472">Membrane</keyword>
<feature type="transmembrane region" description="Helical" evidence="6">
    <location>
        <begin position="50"/>
        <end position="70"/>
    </location>
</feature>
<organism evidence="7 8">
    <name type="scientific">Kitasatospora aburaviensis</name>
    <dbReference type="NCBI Taxonomy" id="67265"/>
    <lineage>
        <taxon>Bacteria</taxon>
        <taxon>Bacillati</taxon>
        <taxon>Actinomycetota</taxon>
        <taxon>Actinomycetes</taxon>
        <taxon>Kitasatosporales</taxon>
        <taxon>Streptomycetaceae</taxon>
        <taxon>Kitasatospora</taxon>
    </lineage>
</organism>
<feature type="region of interest" description="Disordered" evidence="5">
    <location>
        <begin position="617"/>
        <end position="637"/>
    </location>
</feature>
<dbReference type="PANTHER" id="PTHR47547">
    <property type="match status" value="1"/>
</dbReference>
<feature type="compositionally biased region" description="Low complexity" evidence="5">
    <location>
        <begin position="623"/>
        <end position="637"/>
    </location>
</feature>
<feature type="transmembrane region" description="Helical" evidence="6">
    <location>
        <begin position="173"/>
        <end position="191"/>
    </location>
</feature>
<feature type="transmembrane region" description="Helical" evidence="6">
    <location>
        <begin position="382"/>
        <end position="404"/>
    </location>
</feature>
<sequence>MSTELPEPARRMRREVTLAQLVFLSIGGQIGSAWLFAVLSAAGIAGPAAILSWVVAGVVFMVIALTWIELGGMLPLTGTVVRYPYLTHGAFTGWIIGWAAWLFAVSIPAVEAVAVMTYLGSRFPGLHVVEQVDGTTVLTWPEGIVSAIALMVVFYVVNVIGIRKFSVATNWVTFWKIVIPVATFLLLFFALHGDNFSLAGGFLPFGGASTVHAISSTGIAFAFVGFRQALDFGGEMKNPRRDAKIAIIVAIAVPTVLYTLLQIAFIGAIDWQDAQVRPGDWAALNASTWASGPFFHALDAVGTAGFAAFGSVLLVDAVLSPAGAGWIYLGNSARVSQALAHHRAAPEIFRRLSPRGVPTVATAFCFLVGCLFFIPAPSWYQLVSFISAAGVLTFLMGSVSLSSLRRTAPDLPRPFRLRWAALWSPASFICSVLVIYWSGFTTLVTLLVTVFAGLPVFASYTAVRRGWIDRAVAVPLSLAFLAAWVWTTASGGWFLARHGARHSGWGFGLYATAFTLCIAVFTGLLWAAGNREGRRHVTGGLWLLGLLLALLPLSYYGEYGPTGDPAIPFPLDTLAIAAVSYVFYLWAQASGFRTEDLDDTLAAREVLDIPDHAGEFGDGVPVGSGPAAAAASRDAAG</sequence>
<feature type="transmembrane region" description="Helical" evidence="6">
    <location>
        <begin position="91"/>
        <end position="119"/>
    </location>
</feature>
<evidence type="ECO:0000256" key="1">
    <source>
        <dbReference type="ARBA" id="ARBA00004141"/>
    </source>
</evidence>
<evidence type="ECO:0000256" key="6">
    <source>
        <dbReference type="SAM" id="Phobius"/>
    </source>
</evidence>
<dbReference type="PANTHER" id="PTHR47547:SF1">
    <property type="entry name" value="ASPARTATE-PROTON SYMPORTER"/>
    <property type="match status" value="1"/>
</dbReference>
<dbReference type="Proteomes" id="UP001596067">
    <property type="component" value="Unassembled WGS sequence"/>
</dbReference>
<keyword evidence="3 6" id="KW-1133">Transmembrane helix</keyword>
<comment type="subcellular location">
    <subcellularLocation>
        <location evidence="1">Membrane</location>
        <topology evidence="1">Multi-pass membrane protein</topology>
    </subcellularLocation>
</comment>
<comment type="caution">
    <text evidence="7">The sequence shown here is derived from an EMBL/GenBank/DDBJ whole genome shotgun (WGS) entry which is preliminary data.</text>
</comment>
<feature type="transmembrane region" description="Helical" evidence="6">
    <location>
        <begin position="306"/>
        <end position="329"/>
    </location>
</feature>
<protein>
    <submittedName>
        <fullName evidence="7">APC family permease</fullName>
    </submittedName>
</protein>
<feature type="transmembrane region" description="Helical" evidence="6">
    <location>
        <begin position="245"/>
        <end position="269"/>
    </location>
</feature>
<keyword evidence="8" id="KW-1185">Reference proteome</keyword>
<evidence type="ECO:0000313" key="8">
    <source>
        <dbReference type="Proteomes" id="UP001596067"/>
    </source>
</evidence>
<dbReference type="EMBL" id="JBHSOD010000007">
    <property type="protein sequence ID" value="MFC5884966.1"/>
    <property type="molecule type" value="Genomic_DNA"/>
</dbReference>
<feature type="transmembrane region" description="Helical" evidence="6">
    <location>
        <begin position="357"/>
        <end position="376"/>
    </location>
</feature>
<keyword evidence="2 6" id="KW-0812">Transmembrane</keyword>
<feature type="transmembrane region" description="Helical" evidence="6">
    <location>
        <begin position="569"/>
        <end position="587"/>
    </location>
</feature>
<feature type="transmembrane region" description="Helical" evidence="6">
    <location>
        <begin position="416"/>
        <end position="437"/>
    </location>
</feature>
<evidence type="ECO:0000256" key="3">
    <source>
        <dbReference type="ARBA" id="ARBA00022989"/>
    </source>
</evidence>
<feature type="transmembrane region" description="Helical" evidence="6">
    <location>
        <begin position="540"/>
        <end position="557"/>
    </location>
</feature>
<proteinExistence type="predicted"/>
<evidence type="ECO:0000256" key="5">
    <source>
        <dbReference type="SAM" id="MobiDB-lite"/>
    </source>
</evidence>
<evidence type="ECO:0000256" key="4">
    <source>
        <dbReference type="ARBA" id="ARBA00023136"/>
    </source>
</evidence>
<feature type="transmembrane region" description="Helical" evidence="6">
    <location>
        <begin position="443"/>
        <end position="463"/>
    </location>
</feature>
<dbReference type="InterPro" id="IPR052962">
    <property type="entry name" value="AA_Transporter_AGT"/>
</dbReference>
<evidence type="ECO:0000313" key="7">
    <source>
        <dbReference type="EMBL" id="MFC5884966.1"/>
    </source>
</evidence>
<feature type="transmembrane region" description="Helical" evidence="6">
    <location>
        <begin position="139"/>
        <end position="161"/>
    </location>
</feature>
<reference evidence="8" key="1">
    <citation type="journal article" date="2019" name="Int. J. Syst. Evol. Microbiol.">
        <title>The Global Catalogue of Microorganisms (GCM) 10K type strain sequencing project: providing services to taxonomists for standard genome sequencing and annotation.</title>
        <authorList>
            <consortium name="The Broad Institute Genomics Platform"/>
            <consortium name="The Broad Institute Genome Sequencing Center for Infectious Disease"/>
            <person name="Wu L."/>
            <person name="Ma J."/>
        </authorList>
    </citation>
    <scope>NUCLEOTIDE SEQUENCE [LARGE SCALE GENOMIC DNA]</scope>
    <source>
        <strain evidence="8">CGMCC 4.1469</strain>
    </source>
</reference>
<feature type="transmembrane region" description="Helical" evidence="6">
    <location>
        <begin position="475"/>
        <end position="495"/>
    </location>
</feature>
<dbReference type="Gene3D" id="1.20.1740.10">
    <property type="entry name" value="Amino acid/polyamine transporter I"/>
    <property type="match status" value="1"/>
</dbReference>
<accession>A0ABW1ET72</accession>
<dbReference type="RefSeq" id="WP_313762831.1">
    <property type="nucleotide sequence ID" value="NZ_BAAAVH010000039.1"/>
</dbReference>
<feature type="transmembrane region" description="Helical" evidence="6">
    <location>
        <begin position="21"/>
        <end position="44"/>
    </location>
</feature>
<feature type="transmembrane region" description="Helical" evidence="6">
    <location>
        <begin position="203"/>
        <end position="224"/>
    </location>
</feature>
<dbReference type="Pfam" id="PF13520">
    <property type="entry name" value="AA_permease_2"/>
    <property type="match status" value="1"/>
</dbReference>
<evidence type="ECO:0000256" key="2">
    <source>
        <dbReference type="ARBA" id="ARBA00022692"/>
    </source>
</evidence>
<dbReference type="InterPro" id="IPR002293">
    <property type="entry name" value="AA/rel_permease1"/>
</dbReference>
<feature type="transmembrane region" description="Helical" evidence="6">
    <location>
        <begin position="507"/>
        <end position="528"/>
    </location>
</feature>